<evidence type="ECO:0000313" key="5">
    <source>
        <dbReference type="Proteomes" id="UP000654913"/>
    </source>
</evidence>
<dbReference type="PANTHER" id="PTHR47706">
    <property type="entry name" value="NMRA-LIKE FAMILY PROTEIN"/>
    <property type="match status" value="1"/>
</dbReference>
<reference evidence="4" key="1">
    <citation type="submission" date="2021-01" db="EMBL/GenBank/DDBJ databases">
        <authorList>
            <consortium name="Aspergillus puulaauensis MK2 genome sequencing consortium"/>
            <person name="Kazuki M."/>
            <person name="Futagami T."/>
        </authorList>
    </citation>
    <scope>NUCLEOTIDE SEQUENCE</scope>
    <source>
        <strain evidence="4">MK2</strain>
    </source>
</reference>
<gene>
    <name evidence="4" type="ORF">APUU_30582A</name>
</gene>
<evidence type="ECO:0000256" key="2">
    <source>
        <dbReference type="ARBA" id="ARBA00023002"/>
    </source>
</evidence>
<accession>A0A7R7XIW6</accession>
<dbReference type="KEGG" id="apuu:APUU_30582A"/>
<dbReference type="SUPFAM" id="SSF51735">
    <property type="entry name" value="NAD(P)-binding Rossmann-fold domains"/>
    <property type="match status" value="1"/>
</dbReference>
<evidence type="ECO:0000256" key="1">
    <source>
        <dbReference type="ARBA" id="ARBA00022857"/>
    </source>
</evidence>
<reference evidence="4" key="2">
    <citation type="submission" date="2021-02" db="EMBL/GenBank/DDBJ databases">
        <title>Aspergillus puulaauensis MK2 genome sequence.</title>
        <authorList>
            <person name="Futagami T."/>
            <person name="Mori K."/>
            <person name="Kadooka C."/>
            <person name="Tanaka T."/>
        </authorList>
    </citation>
    <scope>NUCLEOTIDE SEQUENCE</scope>
    <source>
        <strain evidence="4">MK2</strain>
    </source>
</reference>
<dbReference type="GO" id="GO:0016491">
    <property type="term" value="F:oxidoreductase activity"/>
    <property type="evidence" value="ECO:0007669"/>
    <property type="project" value="UniProtKB-KW"/>
</dbReference>
<evidence type="ECO:0000259" key="3">
    <source>
        <dbReference type="Pfam" id="PF05368"/>
    </source>
</evidence>
<name>A0A7R7XIW6_9EURO</name>
<keyword evidence="5" id="KW-1185">Reference proteome</keyword>
<feature type="domain" description="NmrA-like" evidence="3">
    <location>
        <begin position="7"/>
        <end position="143"/>
    </location>
</feature>
<dbReference type="Pfam" id="PF05368">
    <property type="entry name" value="NmrA"/>
    <property type="match status" value="1"/>
</dbReference>
<dbReference type="Proteomes" id="UP000654913">
    <property type="component" value="Chromosome 3"/>
</dbReference>
<dbReference type="AlphaFoldDB" id="A0A7R7XIW6"/>
<dbReference type="InterPro" id="IPR045312">
    <property type="entry name" value="PCBER-like"/>
</dbReference>
<keyword evidence="2" id="KW-0560">Oxidoreductase</keyword>
<organism evidence="4 5">
    <name type="scientific">Aspergillus puulaauensis</name>
    <dbReference type="NCBI Taxonomy" id="1220207"/>
    <lineage>
        <taxon>Eukaryota</taxon>
        <taxon>Fungi</taxon>
        <taxon>Dikarya</taxon>
        <taxon>Ascomycota</taxon>
        <taxon>Pezizomycotina</taxon>
        <taxon>Eurotiomycetes</taxon>
        <taxon>Eurotiomycetidae</taxon>
        <taxon>Eurotiales</taxon>
        <taxon>Aspergillaceae</taxon>
        <taxon>Aspergillus</taxon>
    </lineage>
</organism>
<dbReference type="RefSeq" id="XP_041554551.1">
    <property type="nucleotide sequence ID" value="XM_041701691.1"/>
</dbReference>
<protein>
    <recommendedName>
        <fullName evidence="3">NmrA-like domain-containing protein</fullName>
    </recommendedName>
</protein>
<evidence type="ECO:0000313" key="4">
    <source>
        <dbReference type="EMBL" id="BCS22357.1"/>
    </source>
</evidence>
<keyword evidence="1" id="KW-0521">NADP</keyword>
<dbReference type="CDD" id="cd05259">
    <property type="entry name" value="PCBER_SDR_a"/>
    <property type="match status" value="1"/>
</dbReference>
<dbReference type="OrthoDB" id="9974981at2759"/>
<dbReference type="InterPro" id="IPR051609">
    <property type="entry name" value="NmrA/Isoflavone_reductase-like"/>
</dbReference>
<dbReference type="InterPro" id="IPR008030">
    <property type="entry name" value="NmrA-like"/>
</dbReference>
<dbReference type="Gene3D" id="3.40.50.720">
    <property type="entry name" value="NAD(P)-binding Rossmann-like Domain"/>
    <property type="match status" value="1"/>
</dbReference>
<sequence length="308" mass="33987">MSSPTPTKVTIIGAGGHLGRHILTSLIAGPNFQVSIVTRQHSANCNSVNFPPHIPIHRIPSDTYDETESQLISILTGQDIVISAIATRAVGQQKTIIDAAIKAGVKLFIPSEFGHDTRNQRAAELLPEFLCQTKRDIVQYLQSKEDAGLKWTAFVTGPIFEMAIFHYLGFDVGTKNASILNDGTHRWSATTFSTVALAVKNALLIPETANRYLFIESFNVSQKDILAVLEGLTKKLWNAIFQDAEEEKRLALEKLSKRDYGAIPMLMRYVTCTEGYGGDYMRYEEGANKLLSLPEESLADVLAIMVGE</sequence>
<dbReference type="InterPro" id="IPR036291">
    <property type="entry name" value="NAD(P)-bd_dom_sf"/>
</dbReference>
<dbReference type="GeneID" id="64972362"/>
<dbReference type="Gene3D" id="3.90.25.10">
    <property type="entry name" value="UDP-galactose 4-epimerase, domain 1"/>
    <property type="match status" value="1"/>
</dbReference>
<dbReference type="PANTHER" id="PTHR47706:SF9">
    <property type="entry name" value="NMRA-LIKE DOMAIN-CONTAINING PROTEIN-RELATED"/>
    <property type="match status" value="1"/>
</dbReference>
<dbReference type="EMBL" id="AP024445">
    <property type="protein sequence ID" value="BCS22357.1"/>
    <property type="molecule type" value="Genomic_DNA"/>
</dbReference>
<proteinExistence type="predicted"/>